<dbReference type="InterPro" id="IPR036412">
    <property type="entry name" value="HAD-like_sf"/>
</dbReference>
<proteinExistence type="inferred from homology"/>
<dbReference type="EMBL" id="JAHESE010000006">
    <property type="protein sequence ID" value="MBT1708392.1"/>
    <property type="molecule type" value="Genomic_DNA"/>
</dbReference>
<dbReference type="Pfam" id="PF02358">
    <property type="entry name" value="Trehalose_PPase"/>
    <property type="match status" value="1"/>
</dbReference>
<dbReference type="InterPro" id="IPR001830">
    <property type="entry name" value="Glyco_trans_20"/>
</dbReference>
<dbReference type="Gene3D" id="3.30.70.1020">
    <property type="entry name" value="Trehalose-6-phosphate phosphatase related protein, domain 2"/>
    <property type="match status" value="1"/>
</dbReference>
<reference evidence="3 4" key="1">
    <citation type="submission" date="2021-05" db="EMBL/GenBank/DDBJ databases">
        <title>A Polyphasic approach of four new species of the genus Ohtaekwangia: Ohtaekwangia histidinii sp. nov., Ohtaekwangia cretensis sp. nov., Ohtaekwangia indiensis sp. nov., Ohtaekwangia reichenbachii sp. nov. from diverse environment.</title>
        <authorList>
            <person name="Octaviana S."/>
        </authorList>
    </citation>
    <scope>NUCLEOTIDE SEQUENCE [LARGE SCALE GENOMIC DNA]</scope>
    <source>
        <strain evidence="3 4">PWU5</strain>
    </source>
</reference>
<dbReference type="NCBIfam" id="TIGR01484">
    <property type="entry name" value="HAD-SF-IIB"/>
    <property type="match status" value="1"/>
</dbReference>
<dbReference type="Gene3D" id="3.40.50.1000">
    <property type="entry name" value="HAD superfamily/HAD-like"/>
    <property type="match status" value="1"/>
</dbReference>
<protein>
    <submittedName>
        <fullName evidence="3">Bifunctional alpha,alpha-trehalose-phosphate synthase (UDP-forming)/trehalose-phosphatase</fullName>
    </submittedName>
</protein>
<dbReference type="Gene3D" id="3.40.50.2000">
    <property type="entry name" value="Glycogen Phosphorylase B"/>
    <property type="match status" value="2"/>
</dbReference>
<dbReference type="Pfam" id="PF00982">
    <property type="entry name" value="Glyco_transf_20"/>
    <property type="match status" value="1"/>
</dbReference>
<dbReference type="NCBIfam" id="NF011071">
    <property type="entry name" value="PRK14501.1"/>
    <property type="match status" value="1"/>
</dbReference>
<dbReference type="SUPFAM" id="SSF53756">
    <property type="entry name" value="UDP-Glycosyltransferase/glycogen phosphorylase"/>
    <property type="match status" value="1"/>
</dbReference>
<accession>A0AAP2DYJ0</accession>
<dbReference type="InterPro" id="IPR006379">
    <property type="entry name" value="HAD-SF_hydro_IIB"/>
</dbReference>
<comment type="caution">
    <text evidence="3">The sequence shown here is derived from an EMBL/GenBank/DDBJ whole genome shotgun (WGS) entry which is preliminary data.</text>
</comment>
<gene>
    <name evidence="3" type="ORF">KK062_09165</name>
</gene>
<organism evidence="3 4">
    <name type="scientific">Dawidia cretensis</name>
    <dbReference type="NCBI Taxonomy" id="2782350"/>
    <lineage>
        <taxon>Bacteria</taxon>
        <taxon>Pseudomonadati</taxon>
        <taxon>Bacteroidota</taxon>
        <taxon>Cytophagia</taxon>
        <taxon>Cytophagales</taxon>
        <taxon>Chryseotaleaceae</taxon>
        <taxon>Dawidia</taxon>
    </lineage>
</organism>
<dbReference type="AlphaFoldDB" id="A0AAP2DYJ0"/>
<keyword evidence="4" id="KW-1185">Reference proteome</keyword>
<dbReference type="SUPFAM" id="SSF56784">
    <property type="entry name" value="HAD-like"/>
    <property type="match status" value="1"/>
</dbReference>
<evidence type="ECO:0000313" key="3">
    <source>
        <dbReference type="EMBL" id="MBT1708392.1"/>
    </source>
</evidence>
<comment type="similarity">
    <text evidence="2">Belongs to the glycosyltransferase 20 family.</text>
</comment>
<name>A0AAP2DYJ0_9BACT</name>
<dbReference type="GO" id="GO:0003825">
    <property type="term" value="F:alpha,alpha-trehalose-phosphate synthase (UDP-forming) activity"/>
    <property type="evidence" value="ECO:0007669"/>
    <property type="project" value="TreeGrafter"/>
</dbReference>
<dbReference type="Proteomes" id="UP001319080">
    <property type="component" value="Unassembled WGS sequence"/>
</dbReference>
<dbReference type="PANTHER" id="PTHR10788">
    <property type="entry name" value="TREHALOSE-6-PHOSPHATE SYNTHASE"/>
    <property type="match status" value="1"/>
</dbReference>
<dbReference type="NCBIfam" id="TIGR00685">
    <property type="entry name" value="T6PP"/>
    <property type="match status" value="1"/>
</dbReference>
<dbReference type="GO" id="GO:0004805">
    <property type="term" value="F:trehalose-phosphatase activity"/>
    <property type="evidence" value="ECO:0007669"/>
    <property type="project" value="TreeGrafter"/>
</dbReference>
<dbReference type="InterPro" id="IPR023214">
    <property type="entry name" value="HAD_sf"/>
</dbReference>
<evidence type="ECO:0000256" key="2">
    <source>
        <dbReference type="ARBA" id="ARBA00008799"/>
    </source>
</evidence>
<dbReference type="GO" id="GO:0005992">
    <property type="term" value="P:trehalose biosynthetic process"/>
    <property type="evidence" value="ECO:0007669"/>
    <property type="project" value="InterPro"/>
</dbReference>
<dbReference type="GO" id="GO:0005829">
    <property type="term" value="C:cytosol"/>
    <property type="evidence" value="ECO:0007669"/>
    <property type="project" value="TreeGrafter"/>
</dbReference>
<dbReference type="InterPro" id="IPR003337">
    <property type="entry name" value="Trehalose_PPase"/>
</dbReference>
<evidence type="ECO:0000313" key="4">
    <source>
        <dbReference type="Proteomes" id="UP001319080"/>
    </source>
</evidence>
<dbReference type="PANTHER" id="PTHR10788:SF106">
    <property type="entry name" value="BCDNA.GH08860"/>
    <property type="match status" value="1"/>
</dbReference>
<dbReference type="CDD" id="cd03788">
    <property type="entry name" value="GT20_TPS"/>
    <property type="match status" value="1"/>
</dbReference>
<dbReference type="CDD" id="cd01627">
    <property type="entry name" value="HAD_TPP"/>
    <property type="match status" value="1"/>
</dbReference>
<evidence type="ECO:0000256" key="1">
    <source>
        <dbReference type="ARBA" id="ARBA00006330"/>
    </source>
</evidence>
<comment type="similarity">
    <text evidence="1">In the C-terminal section; belongs to the trehalose phosphatase family.</text>
</comment>
<dbReference type="RefSeq" id="WP_254083984.1">
    <property type="nucleotide sequence ID" value="NZ_JAHESE010000006.1"/>
</dbReference>
<sequence length="740" mass="85688">MPERIPKRLIIVSNRLPFQLIKQANRTEIKESDGGLVSALKSYFEGDRDGQIQFDSILWIGSAEFSEKAWMDFDKDELEKLPYTVEPIFIDKKVYHKYYNGFCNATLWPLFHYFPSFVEFDNKTFAAYEEVNQQFSERILMTLTPGDILWIHDYQLMLLPSMVRKKLPDATIGFFLHIPFPSFEIFRLLHRPWKEKLTEGLLGADLIGFHTHEYVQHFLKTVQMVKGYDHQFRTILLPDRVLKAEMFPLGIDFSKFHNAALLHQVMERKTEIKSNFADKKIIFSVDRLDYTKGITHRLAGFESFLENHPEWREKIVFILVVVPSRQIVSKYNERKKLIEEEIGGINGRYATLGWQPIIYRYNYLSFHELVSMYNVADIGLITPLRDGMNLVAKEYVASQTDRGVLILSELAGAANELGEAILVNPMDKDEMSDAILQAVLMPAETQRQKIQVLQQRLKDYTVTHWLADFLRQLEETKQHQRTQQTKHLSGKVLNKLVEEYRSSDSRLLLLDYDGTLVPFSKNPILAMPDRNLIELLTRLASDTRNDVTIISGRDGKSLQEWFGALPINLVSEHGAGIRLKNCAWQYGQDIDQSWKSFIRPMLDAFSQRSPGSFVEDKLHTLVWHYRNVNAELGFIRSRELLDNLHHLVRNANLHVLDGNKVIEIRVSGIDKGVVAKKFTDDGKYDFILALGDDKTDEDMFRVLSDKAYTLKIGPGQTTAQYYLTDQREVIQLLEKLPENS</sequence>